<dbReference type="PANTHER" id="PTHR24189:SF50">
    <property type="entry name" value="ANKYRIN REPEAT AND SOCS BOX PROTEIN 2"/>
    <property type="match status" value="1"/>
</dbReference>
<gene>
    <name evidence="6" type="ORF">QJS35_09640</name>
</gene>
<dbReference type="InterPro" id="IPR002110">
    <property type="entry name" value="Ankyrin_rpt"/>
</dbReference>
<dbReference type="InterPro" id="IPR036770">
    <property type="entry name" value="Ankyrin_rpt-contain_sf"/>
</dbReference>
<dbReference type="InterPro" id="IPR036582">
    <property type="entry name" value="Mao_N_sf"/>
</dbReference>
<feature type="chain" id="PRO_5045689002" evidence="4">
    <location>
        <begin position="22"/>
        <end position="538"/>
    </location>
</feature>
<accession>A0ABV1KSA3</accession>
<dbReference type="Gene3D" id="1.25.40.20">
    <property type="entry name" value="Ankyrin repeat-containing domain"/>
    <property type="match status" value="1"/>
</dbReference>
<dbReference type="InterPro" id="IPR012854">
    <property type="entry name" value="Cu_amine_oxidase-like_N"/>
</dbReference>
<evidence type="ECO:0000256" key="4">
    <source>
        <dbReference type="SAM" id="SignalP"/>
    </source>
</evidence>
<evidence type="ECO:0000313" key="6">
    <source>
        <dbReference type="EMBL" id="MEQ4482657.1"/>
    </source>
</evidence>
<comment type="caution">
    <text evidence="6">The sequence shown here is derived from an EMBL/GenBank/DDBJ whole genome shotgun (WGS) entry which is preliminary data.</text>
</comment>
<dbReference type="EMBL" id="JASKHM010000004">
    <property type="protein sequence ID" value="MEQ4482657.1"/>
    <property type="molecule type" value="Genomic_DNA"/>
</dbReference>
<feature type="signal peptide" evidence="4">
    <location>
        <begin position="1"/>
        <end position="21"/>
    </location>
</feature>
<dbReference type="Gene3D" id="3.30.457.10">
    <property type="entry name" value="Copper amine oxidase-like, N-terminal domain"/>
    <property type="match status" value="1"/>
</dbReference>
<evidence type="ECO:0000256" key="1">
    <source>
        <dbReference type="ARBA" id="ARBA00022737"/>
    </source>
</evidence>
<organism evidence="6 7">
    <name type="scientific">Cohnella silvisoli</name>
    <dbReference type="NCBI Taxonomy" id="2873699"/>
    <lineage>
        <taxon>Bacteria</taxon>
        <taxon>Bacillati</taxon>
        <taxon>Bacillota</taxon>
        <taxon>Bacilli</taxon>
        <taxon>Bacillales</taxon>
        <taxon>Paenibacillaceae</taxon>
        <taxon>Cohnella</taxon>
    </lineage>
</organism>
<protein>
    <submittedName>
        <fullName evidence="6">Stalk domain-containing protein</fullName>
    </submittedName>
</protein>
<keyword evidence="4" id="KW-0732">Signal</keyword>
<evidence type="ECO:0000259" key="5">
    <source>
        <dbReference type="Pfam" id="PF07833"/>
    </source>
</evidence>
<name>A0ABV1KSA3_9BACL</name>
<dbReference type="Pfam" id="PF07833">
    <property type="entry name" value="Cu_amine_oxidN1"/>
    <property type="match status" value="1"/>
</dbReference>
<reference evidence="6 7" key="1">
    <citation type="journal article" date="2023" name="Genome Announc.">
        <title>Pan-Genome Analyses of the Genus Cohnella and Proposal of the Novel Species Cohnella silvisoli sp. nov., Isolated from Forest Soil.</title>
        <authorList>
            <person name="Wang C."/>
            <person name="Mao L."/>
            <person name="Bao G."/>
            <person name="Zhu H."/>
        </authorList>
    </citation>
    <scope>NUCLEOTIDE SEQUENCE [LARGE SCALE GENOMIC DNA]</scope>
    <source>
        <strain evidence="6 7">NL03-T5-1</strain>
    </source>
</reference>
<dbReference type="SUPFAM" id="SSF55383">
    <property type="entry name" value="Copper amine oxidase, domain N"/>
    <property type="match status" value="1"/>
</dbReference>
<dbReference type="InterPro" id="IPR050745">
    <property type="entry name" value="Multifunctional_regulatory"/>
</dbReference>
<evidence type="ECO:0000313" key="7">
    <source>
        <dbReference type="Proteomes" id="UP001493487"/>
    </source>
</evidence>
<keyword evidence="2 3" id="KW-0040">ANK repeat</keyword>
<proteinExistence type="predicted"/>
<keyword evidence="1" id="KW-0677">Repeat</keyword>
<keyword evidence="7" id="KW-1185">Reference proteome</keyword>
<feature type="repeat" description="ANK" evidence="3">
    <location>
        <begin position="178"/>
        <end position="210"/>
    </location>
</feature>
<dbReference type="PROSITE" id="PS50088">
    <property type="entry name" value="ANK_REPEAT"/>
    <property type="match status" value="1"/>
</dbReference>
<dbReference type="Proteomes" id="UP001493487">
    <property type="component" value="Unassembled WGS sequence"/>
</dbReference>
<dbReference type="Pfam" id="PF12796">
    <property type="entry name" value="Ank_2"/>
    <property type="match status" value="1"/>
</dbReference>
<sequence length="538" mass="60796">MRKLLCFILFFLVAGSTLLPAKTNAQSGIQVNLNGTVMGFVNKPILKNNTVMVPFRELFDSMGIIVNYDAKTKTIRGRQDEGSITEVALTIGETIAFINENPIALHAGPEVLNNVTYIPLRFVGEATGAIVTWSSITQTVTIKERPDILLERLCKQGNLDGVMKVLNENRGMDLNHNSGTYLLHAILYGKKIGVMQALVNAGADVNVRTYIDATPLMLASNYTTEWVQWLLDHGADPRMTDKDGRNVLEQMAIINDERKKIAEILSRALNVESITLGYGVVEMRQLPYDVNLPKQNFLVTIESLSENELGYIVRVKIMNNSLEKSLNSIKVELISNESTLKRVNYSRISGNETFGKGSAIYEYVFEKTIETPNNLVIALQDGYGGHYELVGVKSSSLSQSSMSFQQLQPYLIKKYSKVMTDSGVAEFKISVYSWNYRAYRIEVQYDTTFFWHKDIMTAAVQEQLRTHMRTIAADVIQRFPNMEFVGTYHYSWYKYPNIRVDLQTSDHMTWDTNGAGQEPGMPARFQWTPSKDDTLILF</sequence>
<dbReference type="PANTHER" id="PTHR24189">
    <property type="entry name" value="MYOTROPHIN"/>
    <property type="match status" value="1"/>
</dbReference>
<evidence type="ECO:0000256" key="3">
    <source>
        <dbReference type="PROSITE-ProRule" id="PRU00023"/>
    </source>
</evidence>
<dbReference type="RefSeq" id="WP_232184588.1">
    <property type="nucleotide sequence ID" value="NZ_JAIOAP010000003.1"/>
</dbReference>
<dbReference type="SUPFAM" id="SSF48403">
    <property type="entry name" value="Ankyrin repeat"/>
    <property type="match status" value="1"/>
</dbReference>
<feature type="domain" description="Copper amine oxidase-like N-terminal" evidence="5">
    <location>
        <begin position="33"/>
        <end position="142"/>
    </location>
</feature>
<evidence type="ECO:0000256" key="2">
    <source>
        <dbReference type="ARBA" id="ARBA00023043"/>
    </source>
</evidence>